<dbReference type="OrthoDB" id="6426053at2759"/>
<gene>
    <name evidence="1" type="ORF">AVEN_176890_1</name>
</gene>
<evidence type="ECO:0000313" key="1">
    <source>
        <dbReference type="EMBL" id="GBN36897.1"/>
    </source>
</evidence>
<sequence length="115" mass="13438">MHLFIEKGIRGGASMIAHRHSEANHPQCPNYDSTKANKFITYLDANNLYGWAMSQPLPVNGFRLRRYHCIKFVRTPMMPQQVTSWKWTWNILPNSMTCTTAIRWLLNEWLSPLTS</sequence>
<proteinExistence type="predicted"/>
<dbReference type="SUPFAM" id="SSF56672">
    <property type="entry name" value="DNA/RNA polymerases"/>
    <property type="match status" value="1"/>
</dbReference>
<dbReference type="Proteomes" id="UP000499080">
    <property type="component" value="Unassembled WGS sequence"/>
</dbReference>
<reference evidence="1 2" key="1">
    <citation type="journal article" date="2019" name="Sci. Rep.">
        <title>Orb-weaving spider Araneus ventricosus genome elucidates the spidroin gene catalogue.</title>
        <authorList>
            <person name="Kono N."/>
            <person name="Nakamura H."/>
            <person name="Ohtoshi R."/>
            <person name="Moran D.A.P."/>
            <person name="Shinohara A."/>
            <person name="Yoshida Y."/>
            <person name="Fujiwara M."/>
            <person name="Mori M."/>
            <person name="Tomita M."/>
            <person name="Arakawa K."/>
        </authorList>
    </citation>
    <scope>NUCLEOTIDE SEQUENCE [LARGE SCALE GENOMIC DNA]</scope>
</reference>
<organism evidence="1 2">
    <name type="scientific">Araneus ventricosus</name>
    <name type="common">Orbweaver spider</name>
    <name type="synonym">Epeira ventricosa</name>
    <dbReference type="NCBI Taxonomy" id="182803"/>
    <lineage>
        <taxon>Eukaryota</taxon>
        <taxon>Metazoa</taxon>
        <taxon>Ecdysozoa</taxon>
        <taxon>Arthropoda</taxon>
        <taxon>Chelicerata</taxon>
        <taxon>Arachnida</taxon>
        <taxon>Araneae</taxon>
        <taxon>Araneomorphae</taxon>
        <taxon>Entelegynae</taxon>
        <taxon>Araneoidea</taxon>
        <taxon>Araneidae</taxon>
        <taxon>Araneus</taxon>
    </lineage>
</organism>
<keyword evidence="2" id="KW-1185">Reference proteome</keyword>
<protein>
    <recommendedName>
        <fullName evidence="3">DNA-directed DNA polymerase</fullName>
    </recommendedName>
</protein>
<evidence type="ECO:0000313" key="2">
    <source>
        <dbReference type="Proteomes" id="UP000499080"/>
    </source>
</evidence>
<evidence type="ECO:0008006" key="3">
    <source>
        <dbReference type="Google" id="ProtNLM"/>
    </source>
</evidence>
<dbReference type="PANTHER" id="PTHR31511">
    <property type="entry name" value="PROTEIN CBG23764"/>
    <property type="match status" value="1"/>
</dbReference>
<accession>A0A4Y2NFL6</accession>
<dbReference type="InterPro" id="IPR043502">
    <property type="entry name" value="DNA/RNA_pol_sf"/>
</dbReference>
<dbReference type="AlphaFoldDB" id="A0A4Y2NFL6"/>
<comment type="caution">
    <text evidence="1">The sequence shown here is derived from an EMBL/GenBank/DDBJ whole genome shotgun (WGS) entry which is preliminary data.</text>
</comment>
<dbReference type="GO" id="GO:0071897">
    <property type="term" value="P:DNA biosynthetic process"/>
    <property type="evidence" value="ECO:0007669"/>
    <property type="project" value="UniProtKB-ARBA"/>
</dbReference>
<name>A0A4Y2NFL6_ARAVE</name>
<dbReference type="EMBL" id="BGPR01008919">
    <property type="protein sequence ID" value="GBN36897.1"/>
    <property type="molecule type" value="Genomic_DNA"/>
</dbReference>
<dbReference type="PANTHER" id="PTHR31511:SF12">
    <property type="entry name" value="RHO TERMINATION FACTOR N-TERMINAL DOMAIN-CONTAINING PROTEIN"/>
    <property type="match status" value="1"/>
</dbReference>